<proteinExistence type="predicted"/>
<dbReference type="Proteomes" id="UP000002588">
    <property type="component" value="Chromosome"/>
</dbReference>
<evidence type="ECO:0000313" key="2">
    <source>
        <dbReference type="EMBL" id="CAL94334.1"/>
    </source>
</evidence>
<feature type="compositionally biased region" description="Basic and acidic residues" evidence="1">
    <location>
        <begin position="40"/>
        <end position="60"/>
    </location>
</feature>
<evidence type="ECO:0000256" key="1">
    <source>
        <dbReference type="SAM" id="MobiDB-lite"/>
    </source>
</evidence>
<evidence type="ECO:0000313" key="3">
    <source>
        <dbReference type="Proteomes" id="UP000002588"/>
    </source>
</evidence>
<organism evidence="2 3">
    <name type="scientific">Azoarcus sp. (strain BH72)</name>
    <dbReference type="NCBI Taxonomy" id="418699"/>
    <lineage>
        <taxon>Bacteria</taxon>
        <taxon>Pseudomonadati</taxon>
        <taxon>Pseudomonadota</taxon>
        <taxon>Betaproteobacteria</taxon>
        <taxon>Rhodocyclales</taxon>
        <taxon>Zoogloeaceae</taxon>
        <taxon>Azoarcus</taxon>
    </lineage>
</organism>
<dbReference type="AlphaFoldDB" id="A1K679"/>
<reference evidence="2 3" key="1">
    <citation type="journal article" date="2006" name="Nat. Biotechnol.">
        <title>Complete genome of the mutualistic, N2-fixing grass endophyte Azoarcus sp. strain BH72.</title>
        <authorList>
            <person name="Krause A."/>
            <person name="Ramakumar A."/>
            <person name="Bartels D."/>
            <person name="Battistoni F."/>
            <person name="Bekel T."/>
            <person name="Boch J."/>
            <person name="Boehm M."/>
            <person name="Friedrich F."/>
            <person name="Hurek T."/>
            <person name="Krause L."/>
            <person name="Linke B."/>
            <person name="McHardy A.C."/>
            <person name="Sarkar A."/>
            <person name="Schneiker S."/>
            <person name="Syed A.A."/>
            <person name="Thauer R."/>
            <person name="Vorhoelter F.-J."/>
            <person name="Weidner S."/>
            <person name="Puehler A."/>
            <person name="Reinhold-Hurek B."/>
            <person name="Kaiser O."/>
            <person name="Goesmann A."/>
        </authorList>
    </citation>
    <scope>NUCLEOTIDE SEQUENCE [LARGE SCALE GENOMIC DNA]</scope>
    <source>
        <strain evidence="2 3">BH72</strain>
    </source>
</reference>
<dbReference type="RefSeq" id="WP_011765450.1">
    <property type="nucleotide sequence ID" value="NC_008702.1"/>
</dbReference>
<feature type="compositionally biased region" description="Basic and acidic residues" evidence="1">
    <location>
        <begin position="1"/>
        <end position="12"/>
    </location>
</feature>
<dbReference type="EMBL" id="AM406670">
    <property type="protein sequence ID" value="CAL94334.1"/>
    <property type="molecule type" value="Genomic_DNA"/>
</dbReference>
<dbReference type="HOGENOM" id="CLU_2462471_0_0_4"/>
<dbReference type="KEGG" id="azo:azo1717"/>
<protein>
    <submittedName>
        <fullName evidence="2">Uncharacterized protein</fullName>
    </submittedName>
</protein>
<accession>A1K679</accession>
<gene>
    <name evidence="2" type="ordered locus">azo1717</name>
</gene>
<feature type="region of interest" description="Disordered" evidence="1">
    <location>
        <begin position="1"/>
        <end position="88"/>
    </location>
</feature>
<keyword evidence="3" id="KW-1185">Reference proteome</keyword>
<name>A1K679_AZOSB</name>
<sequence>MTKSYTPDDKPPLDSGKTHGGIQPAGPKEKAPLATEPDLALDHGKTLELEIEKPAPRDEGDNPEEQAAAKERARESIPPGLRTKPGPR</sequence>